<keyword evidence="2" id="KW-1185">Reference proteome</keyword>
<protein>
    <submittedName>
        <fullName evidence="1">Uncharacterized protein</fullName>
    </submittedName>
</protein>
<sequence length="168" mass="19245">MRRRCYSFLDISDNLCDQSTSNPDKVVRIDAGITDRVVSERPSTREEPEILIVEPPFNVEAFGRKNIAFTSSAKKRKATGDRSFVEGENCVVYEMDLEAMLSRRRFADWSWDIEEVNVAPASKRLRSDDDIKLAKDNEIWCDAQVQPSCDVKMDVDVNNHDQVLEVKV</sequence>
<organism evidence="1 2">
    <name type="scientific">Ancylostoma ceylanicum</name>
    <dbReference type="NCBI Taxonomy" id="53326"/>
    <lineage>
        <taxon>Eukaryota</taxon>
        <taxon>Metazoa</taxon>
        <taxon>Ecdysozoa</taxon>
        <taxon>Nematoda</taxon>
        <taxon>Chromadorea</taxon>
        <taxon>Rhabditida</taxon>
        <taxon>Rhabditina</taxon>
        <taxon>Rhabditomorpha</taxon>
        <taxon>Strongyloidea</taxon>
        <taxon>Ancylostomatidae</taxon>
        <taxon>Ancylostomatinae</taxon>
        <taxon>Ancylostoma</taxon>
    </lineage>
</organism>
<accession>A0A016T2U4</accession>
<proteinExistence type="predicted"/>
<dbReference type="EMBL" id="JARK01001481">
    <property type="protein sequence ID" value="EYB96941.1"/>
    <property type="molecule type" value="Genomic_DNA"/>
</dbReference>
<dbReference type="OrthoDB" id="5876164at2759"/>
<dbReference type="Proteomes" id="UP000024635">
    <property type="component" value="Unassembled WGS sequence"/>
</dbReference>
<name>A0A016T2U4_9BILA</name>
<evidence type="ECO:0000313" key="2">
    <source>
        <dbReference type="Proteomes" id="UP000024635"/>
    </source>
</evidence>
<comment type="caution">
    <text evidence="1">The sequence shown here is derived from an EMBL/GenBank/DDBJ whole genome shotgun (WGS) entry which is preliminary data.</text>
</comment>
<dbReference type="AlphaFoldDB" id="A0A016T2U4"/>
<reference evidence="2" key="1">
    <citation type="journal article" date="2015" name="Nat. Genet.">
        <title>The genome and transcriptome of the zoonotic hookworm Ancylostoma ceylanicum identify infection-specific gene families.</title>
        <authorList>
            <person name="Schwarz E.M."/>
            <person name="Hu Y."/>
            <person name="Antoshechkin I."/>
            <person name="Miller M.M."/>
            <person name="Sternberg P.W."/>
            <person name="Aroian R.V."/>
        </authorList>
    </citation>
    <scope>NUCLEOTIDE SEQUENCE</scope>
    <source>
        <strain evidence="2">HY135</strain>
    </source>
</reference>
<gene>
    <name evidence="1" type="primary">Acey_s0145.g2495</name>
    <name evidence="1" type="ORF">Y032_0145g2495</name>
</gene>
<evidence type="ECO:0000313" key="1">
    <source>
        <dbReference type="EMBL" id="EYB96941.1"/>
    </source>
</evidence>